<evidence type="ECO:0000256" key="2">
    <source>
        <dbReference type="ARBA" id="ARBA00022803"/>
    </source>
</evidence>
<dbReference type="SUPFAM" id="SSF48452">
    <property type="entry name" value="TPR-like"/>
    <property type="match status" value="1"/>
</dbReference>
<dbReference type="Gene3D" id="1.25.40.10">
    <property type="entry name" value="Tetratricopeptide repeat domain"/>
    <property type="match status" value="2"/>
</dbReference>
<accession>A0ABW2R4X9</accession>
<keyword evidence="2 3" id="KW-0802">TPR repeat</keyword>
<evidence type="ECO:0000256" key="3">
    <source>
        <dbReference type="PROSITE-ProRule" id="PRU00339"/>
    </source>
</evidence>
<name>A0ABW2R4X9_9BURK</name>
<reference evidence="6" key="1">
    <citation type="journal article" date="2019" name="Int. J. Syst. Evol. Microbiol.">
        <title>The Global Catalogue of Microorganisms (GCM) 10K type strain sequencing project: providing services to taxonomists for standard genome sequencing and annotation.</title>
        <authorList>
            <consortium name="The Broad Institute Genomics Platform"/>
            <consortium name="The Broad Institute Genome Sequencing Center for Infectious Disease"/>
            <person name="Wu L."/>
            <person name="Ma J."/>
        </authorList>
    </citation>
    <scope>NUCLEOTIDE SEQUENCE [LARGE SCALE GENOMIC DNA]</scope>
    <source>
        <strain evidence="6">CCUG 54518</strain>
    </source>
</reference>
<dbReference type="PROSITE" id="PS50005">
    <property type="entry name" value="TPR"/>
    <property type="match status" value="3"/>
</dbReference>
<evidence type="ECO:0000256" key="1">
    <source>
        <dbReference type="ARBA" id="ARBA00022737"/>
    </source>
</evidence>
<dbReference type="InterPro" id="IPR019734">
    <property type="entry name" value="TPR_rpt"/>
</dbReference>
<keyword evidence="6" id="KW-1185">Reference proteome</keyword>
<proteinExistence type="predicted"/>
<dbReference type="RefSeq" id="WP_382253684.1">
    <property type="nucleotide sequence ID" value="NZ_JBHTBX010000002.1"/>
</dbReference>
<feature type="domain" description="Methyltransferase type 12" evidence="4">
    <location>
        <begin position="243"/>
        <end position="334"/>
    </location>
</feature>
<dbReference type="PANTHER" id="PTHR12558:SF13">
    <property type="entry name" value="CELL DIVISION CYCLE PROTEIN 27 HOMOLOG"/>
    <property type="match status" value="1"/>
</dbReference>
<dbReference type="SUPFAM" id="SSF53335">
    <property type="entry name" value="S-adenosyl-L-methionine-dependent methyltransferases"/>
    <property type="match status" value="1"/>
</dbReference>
<dbReference type="InterPro" id="IPR011990">
    <property type="entry name" value="TPR-like_helical_dom_sf"/>
</dbReference>
<feature type="repeat" description="TPR" evidence="3">
    <location>
        <begin position="145"/>
        <end position="178"/>
    </location>
</feature>
<dbReference type="InterPro" id="IPR013217">
    <property type="entry name" value="Methyltransf_12"/>
</dbReference>
<dbReference type="Gene3D" id="3.40.50.150">
    <property type="entry name" value="Vaccinia Virus protein VP39"/>
    <property type="match status" value="1"/>
</dbReference>
<feature type="repeat" description="TPR" evidence="3">
    <location>
        <begin position="111"/>
        <end position="144"/>
    </location>
</feature>
<dbReference type="EMBL" id="JBHTBX010000002">
    <property type="protein sequence ID" value="MFC7433432.1"/>
    <property type="molecule type" value="Genomic_DNA"/>
</dbReference>
<dbReference type="InterPro" id="IPR013105">
    <property type="entry name" value="TPR_2"/>
</dbReference>
<organism evidence="5 6">
    <name type="scientific">Hydrogenophaga bisanensis</name>
    <dbReference type="NCBI Taxonomy" id="439611"/>
    <lineage>
        <taxon>Bacteria</taxon>
        <taxon>Pseudomonadati</taxon>
        <taxon>Pseudomonadota</taxon>
        <taxon>Betaproteobacteria</taxon>
        <taxon>Burkholderiales</taxon>
        <taxon>Comamonadaceae</taxon>
        <taxon>Hydrogenophaga</taxon>
    </lineage>
</organism>
<evidence type="ECO:0000259" key="4">
    <source>
        <dbReference type="Pfam" id="PF08242"/>
    </source>
</evidence>
<comment type="caution">
    <text evidence="5">The sequence shown here is derived from an EMBL/GenBank/DDBJ whole genome shotgun (WGS) entry which is preliminary data.</text>
</comment>
<dbReference type="Proteomes" id="UP001596495">
    <property type="component" value="Unassembled WGS sequence"/>
</dbReference>
<dbReference type="PANTHER" id="PTHR12558">
    <property type="entry name" value="CELL DIVISION CYCLE 16,23,27"/>
    <property type="match status" value="1"/>
</dbReference>
<dbReference type="SMART" id="SM00028">
    <property type="entry name" value="TPR"/>
    <property type="match status" value="5"/>
</dbReference>
<evidence type="ECO:0000313" key="5">
    <source>
        <dbReference type="EMBL" id="MFC7433432.1"/>
    </source>
</evidence>
<feature type="repeat" description="TPR" evidence="3">
    <location>
        <begin position="8"/>
        <end position="41"/>
    </location>
</feature>
<sequence>MSDALAQARDLFLQGNEHAQAGRLAQAEQAYRQALALAPGRPSILANLGITLWRQDRQAEAVGPLQQTVQADPEQPEAWLALGLSAEALGQWELAAQALGEGTRRHPQVAAPLWLSLGHCLGRTGQLQAAVAALDQALDLDPTLAEAWSQRGSLLRELGRPAEAAHSFEQALAHGADEALHRFYLASVRGETLDHPPASYVQNLFDDYAAEFQSHLVRALKYRAHEVLLDPLCEGDRQFSHMLDLGCGTGLCARRLQGRVARIDGVDLSAQMVAQAQASGLYRRVSQGDLLSALQQQASMPVDLIVAADVFIYVGALDEVMAAARACIARGGCFAFSVEQAPPGHDLRLQENLRYAHSRHYIEQLAQAHGWRIDRLWEAPLRKDQGRPVMGWYVHLQPALT</sequence>
<dbReference type="Pfam" id="PF13432">
    <property type="entry name" value="TPR_16"/>
    <property type="match status" value="2"/>
</dbReference>
<gene>
    <name evidence="5" type="ORF">ACFQNJ_02785</name>
</gene>
<keyword evidence="1" id="KW-0677">Repeat</keyword>
<protein>
    <submittedName>
        <fullName evidence="5">Tetratricopeptide repeat protein</fullName>
    </submittedName>
</protein>
<dbReference type="Pfam" id="PF08242">
    <property type="entry name" value="Methyltransf_12"/>
    <property type="match status" value="1"/>
</dbReference>
<dbReference type="Pfam" id="PF07719">
    <property type="entry name" value="TPR_2"/>
    <property type="match status" value="1"/>
</dbReference>
<evidence type="ECO:0000313" key="6">
    <source>
        <dbReference type="Proteomes" id="UP001596495"/>
    </source>
</evidence>
<dbReference type="InterPro" id="IPR029063">
    <property type="entry name" value="SAM-dependent_MTases_sf"/>
</dbReference>
<dbReference type="CDD" id="cd02440">
    <property type="entry name" value="AdoMet_MTases"/>
    <property type="match status" value="1"/>
</dbReference>